<organism evidence="3 4">
    <name type="scientific">Thauera terpenica 58Eu</name>
    <dbReference type="NCBI Taxonomy" id="1348657"/>
    <lineage>
        <taxon>Bacteria</taxon>
        <taxon>Pseudomonadati</taxon>
        <taxon>Pseudomonadota</taxon>
        <taxon>Betaproteobacteria</taxon>
        <taxon>Rhodocyclales</taxon>
        <taxon>Zoogloeaceae</taxon>
        <taxon>Thauera</taxon>
    </lineage>
</organism>
<proteinExistence type="predicted"/>
<dbReference type="RefSeq" id="WP_021248728.1">
    <property type="nucleotide sequence ID" value="NZ_ATJV01000048.1"/>
</dbReference>
<keyword evidence="1" id="KW-0472">Membrane</keyword>
<dbReference type="STRING" id="1348657.M622_01600"/>
<dbReference type="Proteomes" id="UP000015455">
    <property type="component" value="Unassembled WGS sequence"/>
</dbReference>
<keyword evidence="1" id="KW-1133">Transmembrane helix</keyword>
<dbReference type="InterPro" id="IPR025746">
    <property type="entry name" value="PilX_N_dom"/>
</dbReference>
<dbReference type="eggNOG" id="COG4726">
    <property type="taxonomic scope" value="Bacteria"/>
</dbReference>
<keyword evidence="1" id="KW-0812">Transmembrane</keyword>
<reference evidence="3 4" key="1">
    <citation type="submission" date="2013-06" db="EMBL/GenBank/DDBJ databases">
        <title>Draft genome sequence of Thauera terpenica.</title>
        <authorList>
            <person name="Liu B."/>
            <person name="Frostegard A.H."/>
            <person name="Shapleigh J.P."/>
        </authorList>
    </citation>
    <scope>NUCLEOTIDE SEQUENCE [LARGE SCALE GENOMIC DNA]</scope>
    <source>
        <strain evidence="3 4">58Eu</strain>
    </source>
</reference>
<evidence type="ECO:0000256" key="1">
    <source>
        <dbReference type="SAM" id="Phobius"/>
    </source>
</evidence>
<dbReference type="EMBL" id="ATJV01000048">
    <property type="protein sequence ID" value="EPZ15889.1"/>
    <property type="molecule type" value="Genomic_DNA"/>
</dbReference>
<feature type="transmembrane region" description="Helical" evidence="1">
    <location>
        <begin position="20"/>
        <end position="38"/>
    </location>
</feature>
<dbReference type="AlphaFoldDB" id="T0ASS1"/>
<dbReference type="Pfam" id="PF14341">
    <property type="entry name" value="PilX_N"/>
    <property type="match status" value="1"/>
</dbReference>
<name>T0ASS1_9RHOO</name>
<evidence type="ECO:0000313" key="4">
    <source>
        <dbReference type="Proteomes" id="UP000015455"/>
    </source>
</evidence>
<accession>T0ASS1</accession>
<dbReference type="PATRIC" id="fig|1348657.5.peg.1297"/>
<feature type="domain" description="Type 4 fimbrial biogenesis protein PilX N-terminal" evidence="2">
    <location>
        <begin position="16"/>
        <end position="66"/>
    </location>
</feature>
<evidence type="ECO:0000259" key="2">
    <source>
        <dbReference type="Pfam" id="PF14341"/>
    </source>
</evidence>
<comment type="caution">
    <text evidence="3">The sequence shown here is derived from an EMBL/GenBank/DDBJ whole genome shotgun (WGS) entry which is preliminary data.</text>
</comment>
<dbReference type="OrthoDB" id="5405962at2"/>
<protein>
    <recommendedName>
        <fullName evidence="2">Type 4 fimbrial biogenesis protein PilX N-terminal domain-containing protein</fullName>
    </recommendedName>
</protein>
<evidence type="ECO:0000313" key="3">
    <source>
        <dbReference type="EMBL" id="EPZ15889.1"/>
    </source>
</evidence>
<keyword evidence="4" id="KW-1185">Reference proteome</keyword>
<sequence length="199" mass="21417">MTVLDYRSLVTVRRQKGITLIVGLILLLVMTMLGLTAVQVTTQQERMAGNLRDRNIAFQAAESALREGESALENQCVIVFNGKGAFDVEANSVDALGVDALAFIASAATAEWTEDNSFPFDSFDDACTEPKTHGDFFQAAVPPRFFLERQPPVGGSSLEVGVSKDIQVTKVTSRGVGASRGVDGREVAVVVLQSSFKMK</sequence>
<gene>
    <name evidence="3" type="ORF">M622_01600</name>
</gene>